<organism evidence="1 2">
    <name type="scientific">Belliella kenyensis</name>
    <dbReference type="NCBI Taxonomy" id="1472724"/>
    <lineage>
        <taxon>Bacteria</taxon>
        <taxon>Pseudomonadati</taxon>
        <taxon>Bacteroidota</taxon>
        <taxon>Cytophagia</taxon>
        <taxon>Cytophagales</taxon>
        <taxon>Cyclobacteriaceae</taxon>
        <taxon>Belliella</taxon>
    </lineage>
</organism>
<proteinExistence type="predicted"/>
<dbReference type="SUPFAM" id="SSF52402">
    <property type="entry name" value="Adenine nucleotide alpha hydrolases-like"/>
    <property type="match status" value="1"/>
</dbReference>
<dbReference type="EMBL" id="JBHSAV010000059">
    <property type="protein sequence ID" value="MFC3977739.1"/>
    <property type="molecule type" value="Genomic_DNA"/>
</dbReference>
<name>A0ABV8ENY3_9BACT</name>
<dbReference type="InterPro" id="IPR014729">
    <property type="entry name" value="Rossmann-like_a/b/a_fold"/>
</dbReference>
<dbReference type="Gene3D" id="3.40.50.620">
    <property type="entry name" value="HUPs"/>
    <property type="match status" value="1"/>
</dbReference>
<evidence type="ECO:0008006" key="3">
    <source>
        <dbReference type="Google" id="ProtNLM"/>
    </source>
</evidence>
<dbReference type="Proteomes" id="UP001595766">
    <property type="component" value="Unassembled WGS sequence"/>
</dbReference>
<sequence>MAKIFSIVFKSFDIAIRYNKRIQKTYSWLESEFGKETKLKTINNGEIFHFLVGYNEDLNIDVNKGLLGFTNSEDWYKKNIYPDGNYFIYKLFKEEIELNSDFTGSRNIWYYFTYDYFIFSSIQIPIIIFKESFKLNSHMFGWMLSSGSLGPENSWDNEIKILPRASILRFNFKDYIVRIQDASDFDFIDSYFFKGSKNILNGSIEKNIESLKISKERTLHLLSGGIESRFLFHSLALKKNLPCLTWTTKEGKNSINSDYAVSKTLKESFGITHFDYIIDDQIQDPGMIFDNFLKFGEGRIDHIFSYLDNFRLWRELAEKNITSVIRGDHNFGRYKTYSEKQSKKSLGCLMYSDIRVDFFNEIAKSQNLPLFLNKKLSENLDEYSARLGLDFRLPYVNSSLNDLKLTFVEINNPLLNNSLVQFSKKLDPKYLLNKSLLKSINDIKIKGVPYAKSHYTENNDYVFEKYFKEFIVGRIEYNLDLGYFPKLGFDEFEINKLRNRLIKVRSKKKSHFNLKEILPKSIKKFLNQFKSENVSDIRIAFRLVLIIEMVNKINKLTQNQ</sequence>
<keyword evidence="2" id="KW-1185">Reference proteome</keyword>
<reference evidence="2" key="1">
    <citation type="journal article" date="2019" name="Int. J. Syst. Evol. Microbiol.">
        <title>The Global Catalogue of Microorganisms (GCM) 10K type strain sequencing project: providing services to taxonomists for standard genome sequencing and annotation.</title>
        <authorList>
            <consortium name="The Broad Institute Genomics Platform"/>
            <consortium name="The Broad Institute Genome Sequencing Center for Infectious Disease"/>
            <person name="Wu L."/>
            <person name="Ma J."/>
        </authorList>
    </citation>
    <scope>NUCLEOTIDE SEQUENCE [LARGE SCALE GENOMIC DNA]</scope>
    <source>
        <strain evidence="2">CECT 8551</strain>
    </source>
</reference>
<protein>
    <recommendedName>
        <fullName evidence="3">Asparagine synthetase domain-containing protein</fullName>
    </recommendedName>
</protein>
<comment type="caution">
    <text evidence="1">The sequence shown here is derived from an EMBL/GenBank/DDBJ whole genome shotgun (WGS) entry which is preliminary data.</text>
</comment>
<evidence type="ECO:0000313" key="2">
    <source>
        <dbReference type="Proteomes" id="UP001595766"/>
    </source>
</evidence>
<evidence type="ECO:0000313" key="1">
    <source>
        <dbReference type="EMBL" id="MFC3977739.1"/>
    </source>
</evidence>
<gene>
    <name evidence="1" type="ORF">ACFOUP_15230</name>
</gene>
<dbReference type="RefSeq" id="WP_241294685.1">
    <property type="nucleotide sequence ID" value="NZ_JAKZGR010000007.1"/>
</dbReference>
<accession>A0ABV8ENY3</accession>